<evidence type="ECO:0000313" key="8">
    <source>
        <dbReference type="Proteomes" id="UP001223144"/>
    </source>
</evidence>
<keyword evidence="3" id="KW-0347">Helicase</keyword>
<keyword evidence="8" id="KW-1185">Reference proteome</keyword>
<sequence>MSRKPPRRGNEEAPKDTDDQIALFASPAPKAKMSAKELSPARRLSGLISQIARLSGLHHAEVNRRLNLKLGVSTRTGASDALIERALELAEEYLRHLAARQCPPLPEPAAPLVLHPKTASRKGPPPTPEQDLAVEVKLSGEHFAVQAGAGTGKTATLVLLAHADRHRGVFLAFNRSVVDDAARRFPPNVHCRTPHSIAMKALASRYGERYGAPREPAWRAGERLGIARTMKVTFGERVMTHKALSSAALGMVVKFCHSNDTDLSPKHLPYIRGLDNGHRPEVARFVLPYAKRAWEDLQNPDGRKVKLDPNHALKIWAMTKPVIPGDFLLLDEAQDTNPVLEEVFNAQRSHAQLIMVGDSAQAIYGWRGARDVMTGFDGRQLVLSQSFRFGPALAEEANRWLDAAGSPIRLRGNPALDTTIGPIEQPEAILCRTNAGTITETFRLLEEGKRVALVGSAKALEELARAAGELKAGRRTAHPELVLFQTWGELQEYAEEDPMGGDLLPLVDIIDTHGAETVLRAVQQLTDESVADVVLSTAHKAKGREWLSVKIAEDFEPQATSEVDANGRQVPRPYTVDDYRLAYVSVTRARQRLDRGGLQWIDKYPDLLAGPVATMPPRSTPEPPARPPALSPWDRLGPPPMS</sequence>
<dbReference type="Gene3D" id="1.10.486.10">
    <property type="entry name" value="PCRA, domain 4"/>
    <property type="match status" value="1"/>
</dbReference>
<dbReference type="EMBL" id="JARWBG010000053">
    <property type="protein sequence ID" value="MDH2392968.1"/>
    <property type="molecule type" value="Genomic_DNA"/>
</dbReference>
<evidence type="ECO:0000313" key="7">
    <source>
        <dbReference type="EMBL" id="MDH2392968.1"/>
    </source>
</evidence>
<feature type="compositionally biased region" description="Pro residues" evidence="5">
    <location>
        <begin position="618"/>
        <end position="630"/>
    </location>
</feature>
<evidence type="ECO:0000256" key="4">
    <source>
        <dbReference type="ARBA" id="ARBA00022840"/>
    </source>
</evidence>
<dbReference type="Pfam" id="PF00580">
    <property type="entry name" value="UvrD-helicase"/>
    <property type="match status" value="1"/>
</dbReference>
<keyword evidence="4" id="KW-0067">ATP-binding</keyword>
<dbReference type="InterPro" id="IPR014016">
    <property type="entry name" value="UvrD-like_ATP-bd"/>
</dbReference>
<name>A0ABT6HW76_9ACTN</name>
<feature type="region of interest" description="Disordered" evidence="5">
    <location>
        <begin position="610"/>
        <end position="642"/>
    </location>
</feature>
<feature type="domain" description="UvrD-like helicase ATP-binding" evidence="6">
    <location>
        <begin position="327"/>
        <end position="370"/>
    </location>
</feature>
<dbReference type="SUPFAM" id="SSF52540">
    <property type="entry name" value="P-loop containing nucleoside triphosphate hydrolases"/>
    <property type="match status" value="1"/>
</dbReference>
<comment type="caution">
    <text evidence="7">The sequence shown here is derived from an EMBL/GenBank/DDBJ whole genome shotgun (WGS) entry which is preliminary data.</text>
</comment>
<dbReference type="Proteomes" id="UP001223144">
    <property type="component" value="Unassembled WGS sequence"/>
</dbReference>
<gene>
    <name evidence="7" type="ORF">QCN29_30165</name>
</gene>
<feature type="region of interest" description="Disordered" evidence="5">
    <location>
        <begin position="1"/>
        <end position="21"/>
    </location>
</feature>
<dbReference type="PANTHER" id="PTHR11070">
    <property type="entry name" value="UVRD / RECB / PCRA DNA HELICASE FAMILY MEMBER"/>
    <property type="match status" value="1"/>
</dbReference>
<accession>A0ABT6HW76</accession>
<evidence type="ECO:0000256" key="3">
    <source>
        <dbReference type="ARBA" id="ARBA00022806"/>
    </source>
</evidence>
<evidence type="ECO:0000259" key="6">
    <source>
        <dbReference type="Pfam" id="PF00580"/>
    </source>
</evidence>
<evidence type="ECO:0000256" key="5">
    <source>
        <dbReference type="SAM" id="MobiDB-lite"/>
    </source>
</evidence>
<evidence type="ECO:0000256" key="1">
    <source>
        <dbReference type="ARBA" id="ARBA00022741"/>
    </source>
</evidence>
<proteinExistence type="predicted"/>
<feature type="compositionally biased region" description="Basic and acidic residues" evidence="5">
    <location>
        <begin position="8"/>
        <end position="18"/>
    </location>
</feature>
<dbReference type="PANTHER" id="PTHR11070:SF30">
    <property type="entry name" value="F-BOX DNA HELICASE 1"/>
    <property type="match status" value="1"/>
</dbReference>
<evidence type="ECO:0000256" key="2">
    <source>
        <dbReference type="ARBA" id="ARBA00022801"/>
    </source>
</evidence>
<dbReference type="Gene3D" id="3.40.50.300">
    <property type="entry name" value="P-loop containing nucleotide triphosphate hydrolases"/>
    <property type="match status" value="2"/>
</dbReference>
<organism evidence="7 8">
    <name type="scientific">Streptomyces chengmaiensis</name>
    <dbReference type="NCBI Taxonomy" id="3040919"/>
    <lineage>
        <taxon>Bacteria</taxon>
        <taxon>Bacillati</taxon>
        <taxon>Actinomycetota</taxon>
        <taxon>Actinomycetes</taxon>
        <taxon>Kitasatosporales</taxon>
        <taxon>Streptomycetaceae</taxon>
        <taxon>Streptomyces</taxon>
    </lineage>
</organism>
<keyword evidence="1" id="KW-0547">Nucleotide-binding</keyword>
<dbReference type="InterPro" id="IPR027417">
    <property type="entry name" value="P-loop_NTPase"/>
</dbReference>
<keyword evidence="2" id="KW-0378">Hydrolase</keyword>
<dbReference type="InterPro" id="IPR000212">
    <property type="entry name" value="DNA_helicase_UvrD/REP"/>
</dbReference>
<protein>
    <submittedName>
        <fullName evidence="7">UvrD-helicase domain-containing protein</fullName>
    </submittedName>
</protein>
<dbReference type="RefSeq" id="WP_279932150.1">
    <property type="nucleotide sequence ID" value="NZ_JARWBG010000053.1"/>
</dbReference>
<reference evidence="7 8" key="1">
    <citation type="submission" date="2023-04" db="EMBL/GenBank/DDBJ databases">
        <title>Streptomyces chengmaiensis sp. nov. isolated from the stem of mangrove plant in Hainan.</title>
        <authorList>
            <person name="Huang X."/>
            <person name="Zhou S."/>
            <person name="Chu X."/>
            <person name="Xie Y."/>
            <person name="Lin Y."/>
        </authorList>
    </citation>
    <scope>NUCLEOTIDE SEQUENCE [LARGE SCALE GENOMIC DNA]</scope>
    <source>
        <strain evidence="7 8">HNM0663</strain>
    </source>
</reference>